<gene>
    <name evidence="2" type="ORF">M501DRAFT_987582</name>
</gene>
<proteinExistence type="predicted"/>
<comment type="caution">
    <text evidence="2">The sequence shown here is derived from an EMBL/GenBank/DDBJ whole genome shotgun (WGS) entry which is preliminary data.</text>
</comment>
<evidence type="ECO:0000313" key="2">
    <source>
        <dbReference type="EMBL" id="KAF2836009.1"/>
    </source>
</evidence>
<protein>
    <submittedName>
        <fullName evidence="2">Uncharacterized protein</fullName>
    </submittedName>
</protein>
<feature type="region of interest" description="Disordered" evidence="1">
    <location>
        <begin position="46"/>
        <end position="68"/>
    </location>
</feature>
<dbReference type="EMBL" id="MU006105">
    <property type="protein sequence ID" value="KAF2836009.1"/>
    <property type="molecule type" value="Genomic_DNA"/>
</dbReference>
<feature type="compositionally biased region" description="Basic and acidic residues" evidence="1">
    <location>
        <begin position="108"/>
        <end position="126"/>
    </location>
</feature>
<reference evidence="2" key="1">
    <citation type="journal article" date="2020" name="Stud. Mycol.">
        <title>101 Dothideomycetes genomes: a test case for predicting lifestyles and emergence of pathogens.</title>
        <authorList>
            <person name="Haridas S."/>
            <person name="Albert R."/>
            <person name="Binder M."/>
            <person name="Bloem J."/>
            <person name="Labutti K."/>
            <person name="Salamov A."/>
            <person name="Andreopoulos B."/>
            <person name="Baker S."/>
            <person name="Barry K."/>
            <person name="Bills G."/>
            <person name="Bluhm B."/>
            <person name="Cannon C."/>
            <person name="Castanera R."/>
            <person name="Culley D."/>
            <person name="Daum C."/>
            <person name="Ezra D."/>
            <person name="Gonzalez J."/>
            <person name="Henrissat B."/>
            <person name="Kuo A."/>
            <person name="Liang C."/>
            <person name="Lipzen A."/>
            <person name="Lutzoni F."/>
            <person name="Magnuson J."/>
            <person name="Mondo S."/>
            <person name="Nolan M."/>
            <person name="Ohm R."/>
            <person name="Pangilinan J."/>
            <person name="Park H.-J."/>
            <person name="Ramirez L."/>
            <person name="Alfaro M."/>
            <person name="Sun H."/>
            <person name="Tritt A."/>
            <person name="Yoshinaga Y."/>
            <person name="Zwiers L.-H."/>
            <person name="Turgeon B."/>
            <person name="Goodwin S."/>
            <person name="Spatafora J."/>
            <person name="Crous P."/>
            <person name="Grigoriev I."/>
        </authorList>
    </citation>
    <scope>NUCLEOTIDE SEQUENCE</scope>
    <source>
        <strain evidence="2">CBS 101060</strain>
    </source>
</reference>
<evidence type="ECO:0000256" key="1">
    <source>
        <dbReference type="SAM" id="MobiDB-lite"/>
    </source>
</evidence>
<feature type="compositionally biased region" description="Basic and acidic residues" evidence="1">
    <location>
        <begin position="243"/>
        <end position="281"/>
    </location>
</feature>
<feature type="region of interest" description="Disordered" evidence="1">
    <location>
        <begin position="243"/>
        <end position="290"/>
    </location>
</feature>
<dbReference type="Proteomes" id="UP000799429">
    <property type="component" value="Unassembled WGS sequence"/>
</dbReference>
<sequence>MSVEQHSIQKWGDKAVEVLHNVRKIQAVIQQRAEIKFKMREATELHKAKQRRRNDVHSQDITHRVESELKRRRESELIDLTNECHSPPSKRVRMDKEWEGGGMIYGTRRQENGDGEKKRKEENEKGKGYVTGKEIELVDLTGESPEKKVKNKVTEGARNESTEEWLVSLDRKRDFTHDWLGKGGGKKREQKDSLEGLKKEISGTIEMALTERLIVFGAENGKGEEAVGKTVGKENSPHLAEIVKGKEENAKVPEKEYQPRLVERRQFDRNRERTPPGDSRYRMCGRGIFD</sequence>
<keyword evidence="3" id="KW-1185">Reference proteome</keyword>
<name>A0A9P4VPZ5_9PEZI</name>
<organism evidence="2 3">
    <name type="scientific">Patellaria atrata CBS 101060</name>
    <dbReference type="NCBI Taxonomy" id="1346257"/>
    <lineage>
        <taxon>Eukaryota</taxon>
        <taxon>Fungi</taxon>
        <taxon>Dikarya</taxon>
        <taxon>Ascomycota</taxon>
        <taxon>Pezizomycotina</taxon>
        <taxon>Dothideomycetes</taxon>
        <taxon>Dothideomycetes incertae sedis</taxon>
        <taxon>Patellariales</taxon>
        <taxon>Patellariaceae</taxon>
        <taxon>Patellaria</taxon>
    </lineage>
</organism>
<feature type="region of interest" description="Disordered" evidence="1">
    <location>
        <begin position="104"/>
        <end position="126"/>
    </location>
</feature>
<evidence type="ECO:0000313" key="3">
    <source>
        <dbReference type="Proteomes" id="UP000799429"/>
    </source>
</evidence>
<accession>A0A9P4VPZ5</accession>
<dbReference type="AlphaFoldDB" id="A0A9P4VPZ5"/>